<keyword evidence="15" id="KW-1185">Reference proteome</keyword>
<evidence type="ECO:0000256" key="6">
    <source>
        <dbReference type="ARBA" id="ARBA00022692"/>
    </source>
</evidence>
<accession>A0ABM0GY86</accession>
<dbReference type="InterPro" id="IPR017176">
    <property type="entry name" value="Alpha-1_3-FUT_met"/>
</dbReference>
<dbReference type="Pfam" id="PF17039">
    <property type="entry name" value="Glyco_tran_10_N"/>
    <property type="match status" value="1"/>
</dbReference>
<proteinExistence type="inferred from homology"/>
<dbReference type="Pfam" id="PF00852">
    <property type="entry name" value="Glyco_transf_10"/>
    <property type="match status" value="1"/>
</dbReference>
<dbReference type="RefSeq" id="XP_002740012.1">
    <property type="nucleotide sequence ID" value="XM_002739966.2"/>
</dbReference>
<evidence type="ECO:0000256" key="9">
    <source>
        <dbReference type="ARBA" id="ARBA00023136"/>
    </source>
</evidence>
<evidence type="ECO:0000256" key="2">
    <source>
        <dbReference type="ARBA" id="ARBA00004922"/>
    </source>
</evidence>
<evidence type="ECO:0000256" key="5">
    <source>
        <dbReference type="ARBA" id="ARBA00022679"/>
    </source>
</evidence>
<dbReference type="PANTHER" id="PTHR11929:SF194">
    <property type="entry name" value="ALPHA-(1,3)-FUCOSYLTRANSFERASE 10"/>
    <property type="match status" value="1"/>
</dbReference>
<keyword evidence="4 12" id="KW-0328">Glycosyltransferase</keyword>
<reference evidence="16" key="1">
    <citation type="submission" date="2025-08" db="UniProtKB">
        <authorList>
            <consortium name="RefSeq"/>
        </authorList>
    </citation>
    <scope>IDENTIFICATION</scope>
    <source>
        <tissue evidence="16">Testes</tissue>
    </source>
</reference>
<dbReference type="InterPro" id="IPR001503">
    <property type="entry name" value="Glyco_trans_10"/>
</dbReference>
<evidence type="ECO:0000259" key="13">
    <source>
        <dbReference type="Pfam" id="PF00852"/>
    </source>
</evidence>
<dbReference type="InterPro" id="IPR038577">
    <property type="entry name" value="GT10-like_C_sf"/>
</dbReference>
<organism evidence="15 16">
    <name type="scientific">Saccoglossus kowalevskii</name>
    <name type="common">Acorn worm</name>
    <dbReference type="NCBI Taxonomy" id="10224"/>
    <lineage>
        <taxon>Eukaryota</taxon>
        <taxon>Metazoa</taxon>
        <taxon>Hemichordata</taxon>
        <taxon>Enteropneusta</taxon>
        <taxon>Harrimaniidae</taxon>
        <taxon>Saccoglossus</taxon>
    </lineage>
</organism>
<dbReference type="SUPFAM" id="SSF53756">
    <property type="entry name" value="UDP-Glycosyltransferase/glycogen phosphorylase"/>
    <property type="match status" value="1"/>
</dbReference>
<protein>
    <recommendedName>
        <fullName evidence="12">Fucosyltransferase</fullName>
        <ecNumber evidence="12">2.4.1.-</ecNumber>
    </recommendedName>
</protein>
<evidence type="ECO:0000256" key="8">
    <source>
        <dbReference type="ARBA" id="ARBA00022989"/>
    </source>
</evidence>
<keyword evidence="6 12" id="KW-0812">Transmembrane</keyword>
<comment type="subcellular location">
    <subcellularLocation>
        <location evidence="11">Endomembrane system</location>
        <topology evidence="11">Single-pass membrane protein</topology>
    </subcellularLocation>
    <subcellularLocation>
        <location evidence="1">Membrane</location>
        <topology evidence="1">Single-pass type II membrane protein</topology>
    </subcellularLocation>
</comment>
<dbReference type="InterPro" id="IPR055270">
    <property type="entry name" value="Glyco_tran_10_C"/>
</dbReference>
<keyword evidence="9" id="KW-0472">Membrane</keyword>
<evidence type="ECO:0000313" key="16">
    <source>
        <dbReference type="RefSeq" id="XP_002740012.1"/>
    </source>
</evidence>
<dbReference type="PANTHER" id="PTHR11929">
    <property type="entry name" value="ALPHA- 1,3 -FUCOSYLTRANSFERASE"/>
    <property type="match status" value="1"/>
</dbReference>
<feature type="domain" description="Fucosyltransferase C-terminal" evidence="13">
    <location>
        <begin position="169"/>
        <end position="354"/>
    </location>
</feature>
<name>A0ABM0GY86_SACKO</name>
<dbReference type="Gene3D" id="3.40.50.11660">
    <property type="entry name" value="Glycosyl transferase family 10, C-terminal domain"/>
    <property type="match status" value="1"/>
</dbReference>
<keyword evidence="8" id="KW-1133">Transmembrane helix</keyword>
<dbReference type="GeneID" id="100369391"/>
<evidence type="ECO:0000256" key="1">
    <source>
        <dbReference type="ARBA" id="ARBA00004606"/>
    </source>
</evidence>
<evidence type="ECO:0000256" key="4">
    <source>
        <dbReference type="ARBA" id="ARBA00022676"/>
    </source>
</evidence>
<keyword evidence="5 12" id="KW-0808">Transferase</keyword>
<keyword evidence="10" id="KW-0325">Glycoprotein</keyword>
<keyword evidence="7" id="KW-0735">Signal-anchor</keyword>
<dbReference type="PIRSF" id="PIRSF037332">
    <property type="entry name" value="Alpha1_3FUT_met"/>
    <property type="match status" value="1"/>
</dbReference>
<feature type="domain" description="Fucosyltransferase N-terminal" evidence="14">
    <location>
        <begin position="40"/>
        <end position="138"/>
    </location>
</feature>
<gene>
    <name evidence="16" type="primary">LOC100369391</name>
</gene>
<dbReference type="EC" id="2.4.1.-" evidence="12"/>
<evidence type="ECO:0000256" key="11">
    <source>
        <dbReference type="ARBA" id="ARBA00037847"/>
    </source>
</evidence>
<dbReference type="InterPro" id="IPR031481">
    <property type="entry name" value="Glyco_tran_10_N"/>
</dbReference>
<comment type="similarity">
    <text evidence="3 12">Belongs to the glycosyltransferase 10 family.</text>
</comment>
<evidence type="ECO:0000256" key="10">
    <source>
        <dbReference type="ARBA" id="ARBA00023180"/>
    </source>
</evidence>
<sequence>MEYEFWIEDVDYGGQLIRQNFDKHDNLGIDASKVNVQFPILLWWTGFTGERGRVKTCGLDKCFFTVDRHYSEHPKTKVFMFYGTDFKSNDLPLPRQPHHEWALLHEESPKNNYKLTQPECLSLFNHTSTFKRESDFPITTQYLRDLSDLTSTEYMVKTSEKSKNGLAPVVYVQSDCDPPSDRDSYVKELMKYIKIDSYGKCLHNKNLPEELVDPLTMDNQQFYAILAKYKFHISFENAICNDYITEKLWRSFKIGTVPIYRGSPNIKDWLPSKTSALVADDYSSPRELAKYIDYLNENDSEYDKYLEYKKTGITNSNLLSVMKKRNWGVNDYTKMNFIDAFECFVCNQVHRNNEASLKGVEKQISISKADHYDCPRPRYFNDGYTNRYIDMYQHIYDQGRYEAMALNYFIQARMNFTKSELREYALQLRRNEKKL</sequence>
<comment type="pathway">
    <text evidence="2">Protein modification; protein glycosylation.</text>
</comment>
<evidence type="ECO:0000256" key="3">
    <source>
        <dbReference type="ARBA" id="ARBA00008919"/>
    </source>
</evidence>
<evidence type="ECO:0000313" key="15">
    <source>
        <dbReference type="Proteomes" id="UP000694865"/>
    </source>
</evidence>
<dbReference type="Proteomes" id="UP000694865">
    <property type="component" value="Unplaced"/>
</dbReference>
<evidence type="ECO:0000256" key="7">
    <source>
        <dbReference type="ARBA" id="ARBA00022968"/>
    </source>
</evidence>
<evidence type="ECO:0000259" key="14">
    <source>
        <dbReference type="Pfam" id="PF17039"/>
    </source>
</evidence>
<evidence type="ECO:0000256" key="12">
    <source>
        <dbReference type="RuleBase" id="RU003832"/>
    </source>
</evidence>